<sequence>MINTLHEKFIQTGFPNRITLEQIYDIFRTKYKAEEVNISCFEDLKKDSFVIFDNIVKCYKIDDPDILAAIFSAEDLAEHEDFYKNISKENPELSDPLAEGKRLNIILESEDGKYMSSFTLQEG</sequence>
<proteinExistence type="predicted"/>
<accession>A0ABS4D3M7</accession>
<comment type="caution">
    <text evidence="1">The sequence shown here is derived from an EMBL/GenBank/DDBJ whole genome shotgun (WGS) entry which is preliminary data.</text>
</comment>
<organism evidence="1 2">
    <name type="scientific">Bacillus capparidis</name>
    <dbReference type="NCBI Taxonomy" id="1840411"/>
    <lineage>
        <taxon>Bacteria</taxon>
        <taxon>Bacillati</taxon>
        <taxon>Bacillota</taxon>
        <taxon>Bacilli</taxon>
        <taxon>Bacillales</taxon>
        <taxon>Bacillaceae</taxon>
        <taxon>Bacillus</taxon>
    </lineage>
</organism>
<dbReference type="EMBL" id="JAFDST010000011">
    <property type="protein sequence ID" value="MBP1084227.1"/>
    <property type="molecule type" value="Genomic_DNA"/>
</dbReference>
<evidence type="ECO:0000313" key="2">
    <source>
        <dbReference type="Proteomes" id="UP000674416"/>
    </source>
</evidence>
<name>A0ABS4D3M7_9BACI</name>
<gene>
    <name evidence="1" type="ORF">JOC74_004787</name>
</gene>
<evidence type="ECO:0000313" key="1">
    <source>
        <dbReference type="EMBL" id="MBP1084227.1"/>
    </source>
</evidence>
<dbReference type="Proteomes" id="UP000674416">
    <property type="component" value="Unassembled WGS sequence"/>
</dbReference>
<reference evidence="1 2" key="1">
    <citation type="submission" date="2021-01" db="EMBL/GenBank/DDBJ databases">
        <title>Genomic Encyclopedia of Type Strains, Phase IV (KMG-IV): sequencing the most valuable type-strain genomes for metagenomic binning, comparative biology and taxonomic classification.</title>
        <authorList>
            <person name="Goeker M."/>
        </authorList>
    </citation>
    <scope>NUCLEOTIDE SEQUENCE [LARGE SCALE GENOMIC DNA]</scope>
    <source>
        <strain evidence="1 2">DSM 103394</strain>
    </source>
</reference>
<dbReference type="RefSeq" id="WP_053605066.1">
    <property type="nucleotide sequence ID" value="NZ_JAFDST010000011.1"/>
</dbReference>
<protein>
    <submittedName>
        <fullName evidence="1">Uncharacterized protein</fullName>
    </submittedName>
</protein>
<keyword evidence="2" id="KW-1185">Reference proteome</keyword>